<dbReference type="InterPro" id="IPR002820">
    <property type="entry name" value="Mopterin_CF_biosynth-C_dom"/>
</dbReference>
<dbReference type="Pfam" id="PF01967">
    <property type="entry name" value="MoaC"/>
    <property type="match status" value="1"/>
</dbReference>
<evidence type="ECO:0000256" key="7">
    <source>
        <dbReference type="HAMAP-Rule" id="MF_01224"/>
    </source>
</evidence>
<keyword evidence="10" id="KW-1185">Reference proteome</keyword>
<evidence type="ECO:0000256" key="4">
    <source>
        <dbReference type="ARBA" id="ARBA00023150"/>
    </source>
</evidence>
<keyword evidence="4 7" id="KW-0501">Molybdenum cofactor biosynthesis</keyword>
<dbReference type="InterPro" id="IPR050105">
    <property type="entry name" value="MoCo_biosynth_MoaA/MoaC"/>
</dbReference>
<proteinExistence type="inferred from homology"/>
<evidence type="ECO:0000256" key="6">
    <source>
        <dbReference type="ARBA" id="ARBA00055087"/>
    </source>
</evidence>
<dbReference type="RefSeq" id="WP_105050771.1">
    <property type="nucleotide sequence ID" value="NZ_BMYG01000005.1"/>
</dbReference>
<comment type="similarity">
    <text evidence="7">Belongs to the MoaC family.</text>
</comment>
<comment type="pathway">
    <text evidence="2 7">Cofactor biosynthesis; molybdopterin biosynthesis.</text>
</comment>
<name>A0A2S7US59_9GAMM</name>
<sequence length="171" mass="18622">MTKLTHVDQTGQANMVDVTDKTPTVRTAIAEGYILMSAATIEEVINHSNKKGDVITTAKIAGIQAAKKCADLIPLCHPLALSKVDVDFDIQPEYNRIRVQAMCKLTGRTGVEMEALTAVSVATLTLFDMCKAADPYMEIQGIKVLEKLGGKTGHWLHDSNTNNNENLDKPL</sequence>
<dbReference type="GO" id="GO:0006777">
    <property type="term" value="P:Mo-molybdopterin cofactor biosynthetic process"/>
    <property type="evidence" value="ECO:0007669"/>
    <property type="project" value="UniProtKB-UniRule"/>
</dbReference>
<dbReference type="Gene3D" id="3.30.70.640">
    <property type="entry name" value="Molybdopterin cofactor biosynthesis C (MoaC) domain"/>
    <property type="match status" value="1"/>
</dbReference>
<dbReference type="NCBIfam" id="NF006870">
    <property type="entry name" value="PRK09364.1"/>
    <property type="match status" value="1"/>
</dbReference>
<gene>
    <name evidence="7" type="primary">moaC</name>
    <name evidence="9" type="ORF">BTO11_00665</name>
</gene>
<dbReference type="SUPFAM" id="SSF55040">
    <property type="entry name" value="Molybdenum cofactor biosynthesis protein C, MoaC"/>
    <property type="match status" value="1"/>
</dbReference>
<feature type="domain" description="Molybdopterin cofactor biosynthesis C (MoaC)" evidence="8">
    <location>
        <begin position="15"/>
        <end position="150"/>
    </location>
</feature>
<comment type="caution">
    <text evidence="9">The sequence shown here is derived from an EMBL/GenBank/DDBJ whole genome shotgun (WGS) entry which is preliminary data.</text>
</comment>
<dbReference type="NCBIfam" id="TIGR00581">
    <property type="entry name" value="moaC"/>
    <property type="match status" value="1"/>
</dbReference>
<dbReference type="PANTHER" id="PTHR22960">
    <property type="entry name" value="MOLYBDOPTERIN COFACTOR SYNTHESIS PROTEIN A"/>
    <property type="match status" value="1"/>
</dbReference>
<feature type="binding site" evidence="7">
    <location>
        <begin position="113"/>
        <end position="114"/>
    </location>
    <ligand>
        <name>substrate</name>
    </ligand>
</feature>
<evidence type="ECO:0000256" key="1">
    <source>
        <dbReference type="ARBA" id="ARBA00001637"/>
    </source>
</evidence>
<dbReference type="EC" id="4.6.1.17" evidence="3 7"/>
<dbReference type="InterPro" id="IPR036522">
    <property type="entry name" value="MoaC_sf"/>
</dbReference>
<feature type="binding site" evidence="7">
    <location>
        <begin position="75"/>
        <end position="77"/>
    </location>
    <ligand>
        <name>substrate</name>
    </ligand>
</feature>
<evidence type="ECO:0000313" key="9">
    <source>
        <dbReference type="EMBL" id="PQJ52312.1"/>
    </source>
</evidence>
<dbReference type="InterPro" id="IPR047594">
    <property type="entry name" value="MoaC_bact/euk"/>
</dbReference>
<comment type="catalytic activity">
    <reaction evidence="1 7">
        <text>(8S)-3',8-cyclo-7,8-dihydroguanosine 5'-triphosphate = cyclic pyranopterin phosphate + diphosphate</text>
        <dbReference type="Rhea" id="RHEA:49580"/>
        <dbReference type="ChEBI" id="CHEBI:33019"/>
        <dbReference type="ChEBI" id="CHEBI:59648"/>
        <dbReference type="ChEBI" id="CHEBI:131766"/>
        <dbReference type="EC" id="4.6.1.17"/>
    </reaction>
</comment>
<evidence type="ECO:0000256" key="5">
    <source>
        <dbReference type="ARBA" id="ARBA00023239"/>
    </source>
</evidence>
<dbReference type="GO" id="GO:0061799">
    <property type="term" value="F:cyclic pyranopterin monophosphate synthase activity"/>
    <property type="evidence" value="ECO:0007669"/>
    <property type="project" value="UniProtKB-UniRule"/>
</dbReference>
<evidence type="ECO:0000313" key="10">
    <source>
        <dbReference type="Proteomes" id="UP000239007"/>
    </source>
</evidence>
<dbReference type="EMBL" id="MSCH01000003">
    <property type="protein sequence ID" value="PQJ52312.1"/>
    <property type="molecule type" value="Genomic_DNA"/>
</dbReference>
<dbReference type="CDD" id="cd01420">
    <property type="entry name" value="MoaC_PE"/>
    <property type="match status" value="1"/>
</dbReference>
<dbReference type="AlphaFoldDB" id="A0A2S7US59"/>
<dbReference type="UniPathway" id="UPA00344"/>
<dbReference type="OrthoDB" id="9794429at2"/>
<dbReference type="HAMAP" id="MF_01224_B">
    <property type="entry name" value="MoaC_B"/>
    <property type="match status" value="1"/>
</dbReference>
<comment type="function">
    <text evidence="6 7">Catalyzes the conversion of (8S)-3',8-cyclo-7,8-dihydroguanosine 5'-triphosphate to cyclic pyranopterin monophosphate (cPMP).</text>
</comment>
<feature type="active site" evidence="7">
    <location>
        <position position="128"/>
    </location>
</feature>
<dbReference type="InterPro" id="IPR023045">
    <property type="entry name" value="MoaC"/>
</dbReference>
<evidence type="ECO:0000256" key="3">
    <source>
        <dbReference type="ARBA" id="ARBA00012575"/>
    </source>
</evidence>
<organism evidence="9 10">
    <name type="scientific">Psychrosphaera saromensis</name>
    <dbReference type="NCBI Taxonomy" id="716813"/>
    <lineage>
        <taxon>Bacteria</taxon>
        <taxon>Pseudomonadati</taxon>
        <taxon>Pseudomonadota</taxon>
        <taxon>Gammaproteobacteria</taxon>
        <taxon>Alteromonadales</taxon>
        <taxon>Pseudoalteromonadaceae</taxon>
        <taxon>Psychrosphaera</taxon>
    </lineage>
</organism>
<protein>
    <recommendedName>
        <fullName evidence="3 7">Cyclic pyranopterin monophosphate synthase</fullName>
        <ecNumber evidence="3 7">4.6.1.17</ecNumber>
    </recommendedName>
    <alternativeName>
        <fullName evidence="7">Molybdenum cofactor biosynthesis protein C</fullName>
    </alternativeName>
</protein>
<comment type="subunit">
    <text evidence="7">Homohexamer; trimer of dimers.</text>
</comment>
<reference evidence="9 10" key="1">
    <citation type="submission" date="2016-12" db="EMBL/GenBank/DDBJ databases">
        <title>Diversity of luminous bacteria.</title>
        <authorList>
            <person name="Yoshizawa S."/>
            <person name="Kogure K."/>
        </authorList>
    </citation>
    <scope>NUCLEOTIDE SEQUENCE [LARGE SCALE GENOMIC DNA]</scope>
    <source>
        <strain evidence="9 10">SA4-48</strain>
    </source>
</reference>
<accession>A0A2S7US59</accession>
<dbReference type="Proteomes" id="UP000239007">
    <property type="component" value="Unassembled WGS sequence"/>
</dbReference>
<keyword evidence="5 7" id="KW-0456">Lyase</keyword>
<evidence type="ECO:0000259" key="8">
    <source>
        <dbReference type="Pfam" id="PF01967"/>
    </source>
</evidence>
<evidence type="ECO:0000256" key="2">
    <source>
        <dbReference type="ARBA" id="ARBA00005046"/>
    </source>
</evidence>